<feature type="domain" description="Methyltransferase type 11" evidence="1">
    <location>
        <begin position="39"/>
        <end position="128"/>
    </location>
</feature>
<keyword evidence="3" id="KW-1185">Reference proteome</keyword>
<evidence type="ECO:0000313" key="3">
    <source>
        <dbReference type="Proteomes" id="UP000325577"/>
    </source>
</evidence>
<evidence type="ECO:0000259" key="1">
    <source>
        <dbReference type="Pfam" id="PF08241"/>
    </source>
</evidence>
<dbReference type="CDD" id="cd02440">
    <property type="entry name" value="AdoMet_MTases"/>
    <property type="match status" value="1"/>
</dbReference>
<dbReference type="PANTHER" id="PTHR45180:SF1">
    <property type="entry name" value="OS01G0307686 PROTEIN"/>
    <property type="match status" value="1"/>
</dbReference>
<dbReference type="Gene3D" id="3.40.50.150">
    <property type="entry name" value="Vaccinia Virus protein VP39"/>
    <property type="match status" value="1"/>
</dbReference>
<evidence type="ECO:0000313" key="2">
    <source>
        <dbReference type="EMBL" id="KAA8518023.1"/>
    </source>
</evidence>
<dbReference type="AlphaFoldDB" id="A0A5J4ZH73"/>
<dbReference type="GO" id="GO:0008757">
    <property type="term" value="F:S-adenosylmethionine-dependent methyltransferase activity"/>
    <property type="evidence" value="ECO:0007669"/>
    <property type="project" value="InterPro"/>
</dbReference>
<accession>A0A5J4ZH73</accession>
<dbReference type="PANTHER" id="PTHR45180">
    <property type="entry name" value="OS01G0307686 PROTEIN"/>
    <property type="match status" value="1"/>
</dbReference>
<organism evidence="2 3">
    <name type="scientific">Nyssa sinensis</name>
    <dbReference type="NCBI Taxonomy" id="561372"/>
    <lineage>
        <taxon>Eukaryota</taxon>
        <taxon>Viridiplantae</taxon>
        <taxon>Streptophyta</taxon>
        <taxon>Embryophyta</taxon>
        <taxon>Tracheophyta</taxon>
        <taxon>Spermatophyta</taxon>
        <taxon>Magnoliopsida</taxon>
        <taxon>eudicotyledons</taxon>
        <taxon>Gunneridae</taxon>
        <taxon>Pentapetalae</taxon>
        <taxon>asterids</taxon>
        <taxon>Cornales</taxon>
        <taxon>Nyssaceae</taxon>
        <taxon>Nyssa</taxon>
    </lineage>
</organism>
<dbReference type="EMBL" id="CM018050">
    <property type="protein sequence ID" value="KAA8518023.1"/>
    <property type="molecule type" value="Genomic_DNA"/>
</dbReference>
<gene>
    <name evidence="2" type="ORF">F0562_015496</name>
</gene>
<dbReference type="InterPro" id="IPR013216">
    <property type="entry name" value="Methyltransf_11"/>
</dbReference>
<name>A0A5J4ZH73_9ASTE</name>
<dbReference type="SUPFAM" id="SSF53335">
    <property type="entry name" value="S-adenosyl-L-methionine-dependent methyltransferases"/>
    <property type="match status" value="1"/>
</dbReference>
<dbReference type="GO" id="GO:0009820">
    <property type="term" value="P:alkaloid metabolic process"/>
    <property type="evidence" value="ECO:0007669"/>
    <property type="project" value="UniProtKB-KW"/>
</dbReference>
<dbReference type="Proteomes" id="UP000325577">
    <property type="component" value="Linkage Group LG7"/>
</dbReference>
<proteinExistence type="predicted"/>
<protein>
    <recommendedName>
        <fullName evidence="1">Methyltransferase type 11 domain-containing protein</fullName>
    </recommendedName>
</protein>
<dbReference type="InterPro" id="IPR029063">
    <property type="entry name" value="SAM-dependent_MTases_sf"/>
</dbReference>
<sequence length="262" mass="29550">MADLFLKQGKDYSVSRPGYPEEVFQFIASKTPQHDLAWDVGTGSGQAAISLAGIYKNVIATDTSQNQLDFAPKLPNVRYQCTPPGMSTTELERNVAVPASVDVVTIAQALHWFDLPTFYQQVKWVLKRPHGVIAAWCYTTPEGNDNVDSIFRRVYFVDSRAYWSPGRNLVVDKYRSIDFPFEPVDGADHTGPFEFKTERLMDLDEYLAYTRSASAYQTARDKGVELLTDDVIEDFKRAWGEDGNGQKVVKFPVYLRIGKLGN</sequence>
<dbReference type="Pfam" id="PF08241">
    <property type="entry name" value="Methyltransf_11"/>
    <property type="match status" value="1"/>
</dbReference>
<reference evidence="2 3" key="1">
    <citation type="submission" date="2019-09" db="EMBL/GenBank/DDBJ databases">
        <title>A chromosome-level genome assembly of the Chinese tupelo Nyssa sinensis.</title>
        <authorList>
            <person name="Yang X."/>
            <person name="Kang M."/>
            <person name="Yang Y."/>
            <person name="Xiong H."/>
            <person name="Wang M."/>
            <person name="Zhang Z."/>
            <person name="Wang Z."/>
            <person name="Wu H."/>
            <person name="Ma T."/>
            <person name="Liu J."/>
            <person name="Xi Z."/>
        </authorList>
    </citation>
    <scope>NUCLEOTIDE SEQUENCE [LARGE SCALE GENOMIC DNA]</scope>
    <source>
        <strain evidence="2">J267</strain>
        <tissue evidence="2">Leaf</tissue>
    </source>
</reference>
<dbReference type="OrthoDB" id="10027013at2759"/>